<feature type="transmembrane region" description="Helical" evidence="7">
    <location>
        <begin position="12"/>
        <end position="31"/>
    </location>
</feature>
<evidence type="ECO:0000256" key="7">
    <source>
        <dbReference type="SAM" id="Phobius"/>
    </source>
</evidence>
<dbReference type="PANTHER" id="PTHR30589">
    <property type="entry name" value="PROLIPOPROTEIN DIACYLGLYCERYL TRANSFERASE"/>
    <property type="match status" value="1"/>
</dbReference>
<evidence type="ECO:0008006" key="9">
    <source>
        <dbReference type="Google" id="ProtNLM"/>
    </source>
</evidence>
<name>K2BW20_9BACT</name>
<organism evidence="8">
    <name type="scientific">uncultured bacterium</name>
    <name type="common">gcode 4</name>
    <dbReference type="NCBI Taxonomy" id="1234023"/>
    <lineage>
        <taxon>Bacteria</taxon>
        <taxon>environmental samples</taxon>
    </lineage>
</organism>
<keyword evidence="2" id="KW-1003">Cell membrane</keyword>
<sequence length="257" mass="31143">MYPQIDLGSITIYTFGLSLSISFILFFWMLYKLSLKFWINTNFFLGNVFFFFISSFIFSRLFYVLAEWRDFKYALNGGFFKFFFMSDYNFSLIWGIVWFFIVLYINIKKFKLKWNKYIDAVVLSFLFAAIIWYIGTFLWWQVYGWPTDLPIWITYNNPLSKNPYSSPTFPLAIVYSILSFLLFTGLYITRIFVKIEGFIGYIWIIIFASFLLIFEFFNWSTDIFNSLIYVNLTQIWALGLILIWIRWLRKIYKHENI</sequence>
<evidence type="ECO:0000313" key="8">
    <source>
        <dbReference type="EMBL" id="EKD66459.1"/>
    </source>
</evidence>
<reference evidence="8" key="1">
    <citation type="journal article" date="2012" name="Science">
        <title>Fermentation, hydrogen, and sulfur metabolism in multiple uncultivated bacterial phyla.</title>
        <authorList>
            <person name="Wrighton K.C."/>
            <person name="Thomas B.C."/>
            <person name="Sharon I."/>
            <person name="Miller C.S."/>
            <person name="Castelle C.J."/>
            <person name="VerBerkmoes N.C."/>
            <person name="Wilkins M.J."/>
            <person name="Hettich R.L."/>
            <person name="Lipton M.S."/>
            <person name="Williams K.H."/>
            <person name="Long P.E."/>
            <person name="Banfield J.F."/>
        </authorList>
    </citation>
    <scope>NUCLEOTIDE SEQUENCE [LARGE SCALE GENOMIC DNA]</scope>
</reference>
<dbReference type="PANTHER" id="PTHR30589:SF0">
    <property type="entry name" value="PHOSPHATIDYLGLYCEROL--PROLIPOPROTEIN DIACYLGLYCERYL TRANSFERASE"/>
    <property type="match status" value="1"/>
</dbReference>
<dbReference type="GO" id="GO:0005886">
    <property type="term" value="C:plasma membrane"/>
    <property type="evidence" value="ECO:0007669"/>
    <property type="project" value="InterPro"/>
</dbReference>
<feature type="transmembrane region" description="Helical" evidence="7">
    <location>
        <begin position="223"/>
        <end position="245"/>
    </location>
</feature>
<evidence type="ECO:0000256" key="1">
    <source>
        <dbReference type="ARBA" id="ARBA00007150"/>
    </source>
</evidence>
<feature type="transmembrane region" description="Helical" evidence="7">
    <location>
        <begin position="169"/>
        <end position="189"/>
    </location>
</feature>
<dbReference type="AlphaFoldDB" id="K2BW20"/>
<evidence type="ECO:0000256" key="6">
    <source>
        <dbReference type="ARBA" id="ARBA00023136"/>
    </source>
</evidence>
<comment type="similarity">
    <text evidence="1">Belongs to the Lgt family.</text>
</comment>
<dbReference type="Pfam" id="PF01790">
    <property type="entry name" value="LGT"/>
    <property type="match status" value="1"/>
</dbReference>
<accession>K2BW20</accession>
<feature type="transmembrane region" description="Helical" evidence="7">
    <location>
        <begin position="43"/>
        <end position="63"/>
    </location>
</feature>
<proteinExistence type="inferred from homology"/>
<gene>
    <name evidence="8" type="ORF">ACD_49C00040G0005</name>
</gene>
<dbReference type="GO" id="GO:0042158">
    <property type="term" value="P:lipoprotein biosynthetic process"/>
    <property type="evidence" value="ECO:0007669"/>
    <property type="project" value="InterPro"/>
</dbReference>
<evidence type="ECO:0000256" key="5">
    <source>
        <dbReference type="ARBA" id="ARBA00022989"/>
    </source>
</evidence>
<feature type="transmembrane region" description="Helical" evidence="7">
    <location>
        <begin position="198"/>
        <end position="217"/>
    </location>
</feature>
<keyword evidence="6 7" id="KW-0472">Membrane</keyword>
<protein>
    <recommendedName>
        <fullName evidence="9">Prolipoprotein diacylglyceryl transferase</fullName>
    </recommendedName>
</protein>
<evidence type="ECO:0000256" key="2">
    <source>
        <dbReference type="ARBA" id="ARBA00022475"/>
    </source>
</evidence>
<dbReference type="GO" id="GO:0008961">
    <property type="term" value="F:phosphatidylglycerol-prolipoprotein diacylglyceryl transferase activity"/>
    <property type="evidence" value="ECO:0007669"/>
    <property type="project" value="InterPro"/>
</dbReference>
<evidence type="ECO:0000256" key="3">
    <source>
        <dbReference type="ARBA" id="ARBA00022679"/>
    </source>
</evidence>
<comment type="caution">
    <text evidence="8">The sequence shown here is derived from an EMBL/GenBank/DDBJ whole genome shotgun (WGS) entry which is preliminary data.</text>
</comment>
<feature type="transmembrane region" description="Helical" evidence="7">
    <location>
        <begin position="83"/>
        <end position="105"/>
    </location>
</feature>
<feature type="transmembrane region" description="Helical" evidence="7">
    <location>
        <begin position="117"/>
        <end position="140"/>
    </location>
</feature>
<keyword evidence="5 7" id="KW-1133">Transmembrane helix</keyword>
<evidence type="ECO:0000256" key="4">
    <source>
        <dbReference type="ARBA" id="ARBA00022692"/>
    </source>
</evidence>
<keyword evidence="3" id="KW-0808">Transferase</keyword>
<keyword evidence="4 7" id="KW-0812">Transmembrane</keyword>
<dbReference type="EMBL" id="AMFJ01021626">
    <property type="protein sequence ID" value="EKD66459.1"/>
    <property type="molecule type" value="Genomic_DNA"/>
</dbReference>
<dbReference type="InterPro" id="IPR001640">
    <property type="entry name" value="Lgt"/>
</dbReference>